<dbReference type="Proteomes" id="UP000278673">
    <property type="component" value="Unassembled WGS sequence"/>
</dbReference>
<dbReference type="AlphaFoldDB" id="A0A3M2KTG2"/>
<evidence type="ECO:0000259" key="1">
    <source>
        <dbReference type="Pfam" id="PF11716"/>
    </source>
</evidence>
<reference evidence="2 3" key="1">
    <citation type="submission" date="2018-10" db="EMBL/GenBank/DDBJ databases">
        <title>Isolation, diversity and antifungal activity of actinobacteria from wheat.</title>
        <authorList>
            <person name="Han C."/>
        </authorList>
    </citation>
    <scope>NUCLEOTIDE SEQUENCE [LARGE SCALE GENOMIC DNA]</scope>
    <source>
        <strain evidence="2 3">NEAU-YY642</strain>
    </source>
</reference>
<dbReference type="EMBL" id="RFFJ01000296">
    <property type="protein sequence ID" value="RMI28224.1"/>
    <property type="molecule type" value="Genomic_DNA"/>
</dbReference>
<dbReference type="RefSeq" id="WP_122399891.1">
    <property type="nucleotide sequence ID" value="NZ_RFFJ01000296.1"/>
</dbReference>
<evidence type="ECO:0000313" key="2">
    <source>
        <dbReference type="EMBL" id="RMI28224.1"/>
    </source>
</evidence>
<gene>
    <name evidence="2" type="ORF">EBN88_28465</name>
</gene>
<sequence length="59" mass="6129">METTAHLAALDRAGRAFPAMAEAAGWRAEVPSCPGWRLDDLTRHLGNVHAGPNGSCASG</sequence>
<evidence type="ECO:0000313" key="3">
    <source>
        <dbReference type="Proteomes" id="UP000278673"/>
    </source>
</evidence>
<name>A0A3M2KTG2_9ACTN</name>
<organism evidence="2 3">
    <name type="scientific">Streptomyces triticirhizae</name>
    <dbReference type="NCBI Taxonomy" id="2483353"/>
    <lineage>
        <taxon>Bacteria</taxon>
        <taxon>Bacillati</taxon>
        <taxon>Actinomycetota</taxon>
        <taxon>Actinomycetes</taxon>
        <taxon>Kitasatosporales</taxon>
        <taxon>Streptomycetaceae</taxon>
        <taxon>Streptomyces</taxon>
    </lineage>
</organism>
<protein>
    <recommendedName>
        <fullName evidence="1">Mycothiol-dependent maleylpyruvate isomerase metal-binding domain-containing protein</fullName>
    </recommendedName>
</protein>
<proteinExistence type="predicted"/>
<feature type="domain" description="Mycothiol-dependent maleylpyruvate isomerase metal-binding" evidence="1">
    <location>
        <begin position="7"/>
        <end position="49"/>
    </location>
</feature>
<dbReference type="Pfam" id="PF11716">
    <property type="entry name" value="MDMPI_N"/>
    <property type="match status" value="1"/>
</dbReference>
<dbReference type="InterPro" id="IPR024344">
    <property type="entry name" value="MDMPI_metal-binding"/>
</dbReference>
<accession>A0A3M2KTG2</accession>
<comment type="caution">
    <text evidence="2">The sequence shown here is derived from an EMBL/GenBank/DDBJ whole genome shotgun (WGS) entry which is preliminary data.</text>
</comment>
<keyword evidence="3" id="KW-1185">Reference proteome</keyword>
<dbReference type="GO" id="GO:0046872">
    <property type="term" value="F:metal ion binding"/>
    <property type="evidence" value="ECO:0007669"/>
    <property type="project" value="InterPro"/>
</dbReference>